<comment type="function">
    <text evidence="7">Stabilizer subunit of the dolichol-phosphate mannose (DPM) synthase complex; tethers catalytic subunit to the ER.</text>
</comment>
<comment type="subunit">
    <text evidence="7">Component of the dolichol-phosphate mannose (DPM) synthase complex.</text>
</comment>
<keyword evidence="6 7" id="KW-0472">Membrane</keyword>
<dbReference type="AlphaFoldDB" id="A0A168NWT9"/>
<reference evidence="8" key="1">
    <citation type="submission" date="2016-04" db="EMBL/GenBank/DDBJ databases">
        <authorList>
            <person name="Evans L.H."/>
            <person name="Alamgir A."/>
            <person name="Owens N."/>
            <person name="Weber N.D."/>
            <person name="Virtaneva K."/>
            <person name="Barbian K."/>
            <person name="Babar A."/>
            <person name="Rosenke K."/>
        </authorList>
    </citation>
    <scope>NUCLEOTIDE SEQUENCE [LARGE SCALE GENOMIC DNA]</scope>
    <source>
        <strain evidence="8">CBS 101.48</strain>
    </source>
</reference>
<sequence length="91" mass="10271">MTRASEAFRNLGAAVVVYIILFLGLIPLPDVIQNKLVIVFPWWCLMTFGCYSLGYLGWHILTFSDCPEAYTELMQEIQLAKTDLTAKGVQL</sequence>
<dbReference type="EMBL" id="LT553527">
    <property type="protein sequence ID" value="SAM01352.1"/>
    <property type="molecule type" value="Genomic_DNA"/>
</dbReference>
<evidence type="ECO:0000256" key="1">
    <source>
        <dbReference type="ARBA" id="ARBA00004477"/>
    </source>
</evidence>
<dbReference type="GO" id="GO:0005789">
    <property type="term" value="C:endoplasmic reticulum membrane"/>
    <property type="evidence" value="ECO:0007669"/>
    <property type="project" value="UniProtKB-SubCell"/>
</dbReference>
<name>A0A168NWT9_ABSGL</name>
<gene>
    <name evidence="8" type="primary">ABSGL_07093.1 scaffold 8717</name>
</gene>
<keyword evidence="4 7" id="KW-0256">Endoplasmic reticulum</keyword>
<accession>A0A168NWT9</accession>
<feature type="transmembrane region" description="Helical" evidence="7">
    <location>
        <begin position="40"/>
        <end position="58"/>
    </location>
</feature>
<dbReference type="PANTHER" id="PTHR16433">
    <property type="entry name" value="DOLICHOL-PHOSPHATE MANNOSYLTRANSFERASE SUBUNIT 3"/>
    <property type="match status" value="1"/>
</dbReference>
<organism evidence="8">
    <name type="scientific">Absidia glauca</name>
    <name type="common">Pin mould</name>
    <dbReference type="NCBI Taxonomy" id="4829"/>
    <lineage>
        <taxon>Eukaryota</taxon>
        <taxon>Fungi</taxon>
        <taxon>Fungi incertae sedis</taxon>
        <taxon>Mucoromycota</taxon>
        <taxon>Mucoromycotina</taxon>
        <taxon>Mucoromycetes</taxon>
        <taxon>Mucorales</taxon>
        <taxon>Cunninghamellaceae</taxon>
        <taxon>Absidia</taxon>
    </lineage>
</organism>
<evidence type="ECO:0000256" key="4">
    <source>
        <dbReference type="ARBA" id="ARBA00022824"/>
    </source>
</evidence>
<keyword evidence="9" id="KW-1185">Reference proteome</keyword>
<evidence type="ECO:0000256" key="6">
    <source>
        <dbReference type="ARBA" id="ARBA00023136"/>
    </source>
</evidence>
<dbReference type="OMA" id="DCPEAYT"/>
<evidence type="ECO:0000256" key="3">
    <source>
        <dbReference type="ARBA" id="ARBA00022692"/>
    </source>
</evidence>
<evidence type="ECO:0000256" key="2">
    <source>
        <dbReference type="ARBA" id="ARBA00010430"/>
    </source>
</evidence>
<comment type="similarity">
    <text evidence="2 7">Belongs to the DPM3 family.</text>
</comment>
<comment type="pathway">
    <text evidence="7">Protein modification; protein glycosylation.</text>
</comment>
<dbReference type="UniPathway" id="UPA00378"/>
<evidence type="ECO:0000256" key="5">
    <source>
        <dbReference type="ARBA" id="ARBA00022989"/>
    </source>
</evidence>
<keyword evidence="5 7" id="KW-1133">Transmembrane helix</keyword>
<dbReference type="GO" id="GO:0033185">
    <property type="term" value="C:dolichol-phosphate-mannose synthase complex"/>
    <property type="evidence" value="ECO:0007669"/>
    <property type="project" value="TreeGrafter"/>
</dbReference>
<dbReference type="STRING" id="4829.A0A168NWT9"/>
<evidence type="ECO:0000313" key="9">
    <source>
        <dbReference type="Proteomes" id="UP000078561"/>
    </source>
</evidence>
<dbReference type="GO" id="GO:0006506">
    <property type="term" value="P:GPI anchor biosynthetic process"/>
    <property type="evidence" value="ECO:0007669"/>
    <property type="project" value="TreeGrafter"/>
</dbReference>
<proteinExistence type="inferred from homology"/>
<comment type="subcellular location">
    <subcellularLocation>
        <location evidence="1 7">Endoplasmic reticulum membrane</location>
        <topology evidence="1 7">Multi-pass membrane protein</topology>
    </subcellularLocation>
</comment>
<protein>
    <recommendedName>
        <fullName evidence="7">Dolichol-phosphate mannosyltransferase subunit 3</fullName>
    </recommendedName>
</protein>
<dbReference type="InParanoid" id="A0A168NWT9"/>
<dbReference type="InterPro" id="IPR013174">
    <property type="entry name" value="DPM3"/>
</dbReference>
<feature type="transmembrane region" description="Helical" evidence="7">
    <location>
        <begin position="7"/>
        <end position="28"/>
    </location>
</feature>
<evidence type="ECO:0000313" key="8">
    <source>
        <dbReference type="EMBL" id="SAM01352.1"/>
    </source>
</evidence>
<dbReference type="Pfam" id="PF08285">
    <property type="entry name" value="DPM3"/>
    <property type="match status" value="1"/>
</dbReference>
<keyword evidence="3 7" id="KW-0812">Transmembrane</keyword>
<evidence type="ECO:0000256" key="7">
    <source>
        <dbReference type="RuleBase" id="RU365085"/>
    </source>
</evidence>
<dbReference type="Proteomes" id="UP000078561">
    <property type="component" value="Unassembled WGS sequence"/>
</dbReference>
<dbReference type="OrthoDB" id="2014333at2759"/>
<dbReference type="PANTHER" id="PTHR16433:SF0">
    <property type="entry name" value="DOLICHOL-PHOSPHATE MANNOSYLTRANSFERASE SUBUNIT 3"/>
    <property type="match status" value="1"/>
</dbReference>